<evidence type="ECO:0000256" key="8">
    <source>
        <dbReference type="ARBA" id="ARBA00022598"/>
    </source>
</evidence>
<protein>
    <recommendedName>
        <fullName evidence="5">Methionine--tRNA ligase</fullName>
        <ecNumber evidence="4">6.1.1.10</ecNumber>
    </recommendedName>
    <alternativeName>
        <fullName evidence="14">Methionyl-tRNA synthetase</fullName>
    </alternativeName>
</protein>
<evidence type="ECO:0000256" key="15">
    <source>
        <dbReference type="ARBA" id="ARBA00047364"/>
    </source>
</evidence>
<evidence type="ECO:0000256" key="9">
    <source>
        <dbReference type="ARBA" id="ARBA00022741"/>
    </source>
</evidence>
<dbReference type="Proteomes" id="UP000697710">
    <property type="component" value="Unassembled WGS sequence"/>
</dbReference>
<dbReference type="EMBL" id="JAGQHR010000038">
    <property type="protein sequence ID" value="MCA9726516.1"/>
    <property type="molecule type" value="Genomic_DNA"/>
</dbReference>
<dbReference type="Pfam" id="PF01588">
    <property type="entry name" value="tRNA_bind"/>
    <property type="match status" value="1"/>
</dbReference>
<dbReference type="NCBIfam" id="TIGR00399">
    <property type="entry name" value="metG_C_term"/>
    <property type="match status" value="1"/>
</dbReference>
<reference evidence="19" key="1">
    <citation type="submission" date="2020-04" db="EMBL/GenBank/DDBJ databases">
        <authorList>
            <person name="Zhang T."/>
        </authorList>
    </citation>
    <scope>NUCLEOTIDE SEQUENCE</scope>
    <source>
        <strain evidence="19">HKST-UBA01</strain>
    </source>
</reference>
<comment type="function">
    <text evidence="1">Is required not only for elongation of protein synthesis but also for the initiation of all mRNA translation through initiator tRNA(fMet) aminoacylation.</text>
</comment>
<evidence type="ECO:0000256" key="7">
    <source>
        <dbReference type="ARBA" id="ARBA00022555"/>
    </source>
</evidence>
<evidence type="ECO:0000256" key="10">
    <source>
        <dbReference type="ARBA" id="ARBA00022840"/>
    </source>
</evidence>
<keyword evidence="8 19" id="KW-0436">Ligase</keyword>
<evidence type="ECO:0000256" key="3">
    <source>
        <dbReference type="ARBA" id="ARBA00011738"/>
    </source>
</evidence>
<dbReference type="GO" id="GO:0006431">
    <property type="term" value="P:methionyl-tRNA aminoacylation"/>
    <property type="evidence" value="ECO:0007669"/>
    <property type="project" value="InterPro"/>
</dbReference>
<evidence type="ECO:0000256" key="11">
    <source>
        <dbReference type="ARBA" id="ARBA00022884"/>
    </source>
</evidence>
<accession>A0A956LYN5</accession>
<sequence>MGEDVPAATRFPRRLARSGGRGPGRLLRVPEVRPSQGKGDLSMTSHPDAEAPRPQDSPRESAGSGPAEPASSTPSSSSSPPESSAPASGAAPDSTPAANEDALISIDAFARADLRVAQVLHVEPHPNADRLLKLQIDLGSERRQLVAGLAAYYKPEDLIGKQIVVVANLKPAKLRGEVSQGMLLAGSDEEGVAILMPARPMAPGSKVR</sequence>
<comment type="subcellular location">
    <subcellularLocation>
        <location evidence="2">Cytoplasm</location>
    </subcellularLocation>
</comment>
<dbReference type="PANTHER" id="PTHR11586">
    <property type="entry name" value="TRNA-AMINOACYLATION COFACTOR ARC1 FAMILY MEMBER"/>
    <property type="match status" value="1"/>
</dbReference>
<name>A0A956LYN5_UNCEI</name>
<feature type="domain" description="TRNA-binding" evidence="18">
    <location>
        <begin position="108"/>
        <end position="208"/>
    </location>
</feature>
<dbReference type="PANTHER" id="PTHR11586:SF37">
    <property type="entry name" value="TRNA-BINDING DOMAIN-CONTAINING PROTEIN"/>
    <property type="match status" value="1"/>
</dbReference>
<evidence type="ECO:0000256" key="12">
    <source>
        <dbReference type="ARBA" id="ARBA00022917"/>
    </source>
</evidence>
<reference evidence="19" key="2">
    <citation type="journal article" date="2021" name="Microbiome">
        <title>Successional dynamics and alternative stable states in a saline activated sludge microbial community over 9 years.</title>
        <authorList>
            <person name="Wang Y."/>
            <person name="Ye J."/>
            <person name="Ju F."/>
            <person name="Liu L."/>
            <person name="Boyd J.A."/>
            <person name="Deng Y."/>
            <person name="Parks D.H."/>
            <person name="Jiang X."/>
            <person name="Yin X."/>
            <person name="Woodcroft B.J."/>
            <person name="Tyson G.W."/>
            <person name="Hugenholtz P."/>
            <person name="Polz M.F."/>
            <person name="Zhang T."/>
        </authorList>
    </citation>
    <scope>NUCLEOTIDE SEQUENCE</scope>
    <source>
        <strain evidence="19">HKST-UBA01</strain>
    </source>
</reference>
<evidence type="ECO:0000313" key="20">
    <source>
        <dbReference type="Proteomes" id="UP000697710"/>
    </source>
</evidence>
<evidence type="ECO:0000256" key="4">
    <source>
        <dbReference type="ARBA" id="ARBA00012838"/>
    </source>
</evidence>
<evidence type="ECO:0000256" key="5">
    <source>
        <dbReference type="ARBA" id="ARBA00018753"/>
    </source>
</evidence>
<proteinExistence type="predicted"/>
<dbReference type="InterPro" id="IPR012340">
    <property type="entry name" value="NA-bd_OB-fold"/>
</dbReference>
<evidence type="ECO:0000256" key="14">
    <source>
        <dbReference type="ARBA" id="ARBA00030904"/>
    </source>
</evidence>
<organism evidence="19 20">
    <name type="scientific">Eiseniibacteriota bacterium</name>
    <dbReference type="NCBI Taxonomy" id="2212470"/>
    <lineage>
        <taxon>Bacteria</taxon>
        <taxon>Candidatus Eiseniibacteriota</taxon>
    </lineage>
</organism>
<evidence type="ECO:0000259" key="18">
    <source>
        <dbReference type="PROSITE" id="PS50886"/>
    </source>
</evidence>
<comment type="caution">
    <text evidence="19">The sequence shown here is derived from an EMBL/GenBank/DDBJ whole genome shotgun (WGS) entry which is preliminary data.</text>
</comment>
<dbReference type="GO" id="GO:0004825">
    <property type="term" value="F:methionine-tRNA ligase activity"/>
    <property type="evidence" value="ECO:0007669"/>
    <property type="project" value="UniProtKB-EC"/>
</dbReference>
<dbReference type="InterPro" id="IPR004495">
    <property type="entry name" value="Met-tRNA-synth_bsu_C"/>
</dbReference>
<dbReference type="CDD" id="cd02800">
    <property type="entry name" value="tRNA_bind_EcMetRS_like"/>
    <property type="match status" value="1"/>
</dbReference>
<evidence type="ECO:0000313" key="19">
    <source>
        <dbReference type="EMBL" id="MCA9726516.1"/>
    </source>
</evidence>
<evidence type="ECO:0000256" key="2">
    <source>
        <dbReference type="ARBA" id="ARBA00004496"/>
    </source>
</evidence>
<dbReference type="FunFam" id="2.40.50.140:FF:000042">
    <property type="entry name" value="Methionine--tRNA ligase"/>
    <property type="match status" value="1"/>
</dbReference>
<evidence type="ECO:0000256" key="17">
    <source>
        <dbReference type="SAM" id="MobiDB-lite"/>
    </source>
</evidence>
<keyword evidence="7 16" id="KW-0820">tRNA-binding</keyword>
<dbReference type="InterPro" id="IPR051270">
    <property type="entry name" value="Tyrosine-tRNA_ligase_regulator"/>
</dbReference>
<evidence type="ECO:0000256" key="6">
    <source>
        <dbReference type="ARBA" id="ARBA00022490"/>
    </source>
</evidence>
<keyword evidence="9" id="KW-0547">Nucleotide-binding</keyword>
<dbReference type="GO" id="GO:0000049">
    <property type="term" value="F:tRNA binding"/>
    <property type="evidence" value="ECO:0007669"/>
    <property type="project" value="UniProtKB-UniRule"/>
</dbReference>
<dbReference type="AlphaFoldDB" id="A0A956LYN5"/>
<evidence type="ECO:0000256" key="16">
    <source>
        <dbReference type="PROSITE-ProRule" id="PRU00209"/>
    </source>
</evidence>
<evidence type="ECO:0000256" key="1">
    <source>
        <dbReference type="ARBA" id="ARBA00003314"/>
    </source>
</evidence>
<dbReference type="InterPro" id="IPR002547">
    <property type="entry name" value="tRNA-bd_dom"/>
</dbReference>
<dbReference type="EC" id="6.1.1.10" evidence="4"/>
<feature type="compositionally biased region" description="Basic and acidic residues" evidence="17">
    <location>
        <begin position="47"/>
        <end position="59"/>
    </location>
</feature>
<dbReference type="GO" id="GO:0005524">
    <property type="term" value="F:ATP binding"/>
    <property type="evidence" value="ECO:0007669"/>
    <property type="project" value="UniProtKB-KW"/>
</dbReference>
<keyword evidence="13" id="KW-0030">Aminoacyl-tRNA synthetase</keyword>
<keyword evidence="11 16" id="KW-0694">RNA-binding</keyword>
<keyword evidence="10" id="KW-0067">ATP-binding</keyword>
<dbReference type="PROSITE" id="PS50886">
    <property type="entry name" value="TRBD"/>
    <property type="match status" value="1"/>
</dbReference>
<dbReference type="Gene3D" id="2.40.50.140">
    <property type="entry name" value="Nucleic acid-binding proteins"/>
    <property type="match status" value="1"/>
</dbReference>
<keyword evidence="12" id="KW-0648">Protein biosynthesis</keyword>
<feature type="compositionally biased region" description="Low complexity" evidence="17">
    <location>
        <begin position="60"/>
        <end position="97"/>
    </location>
</feature>
<evidence type="ECO:0000256" key="13">
    <source>
        <dbReference type="ARBA" id="ARBA00023146"/>
    </source>
</evidence>
<feature type="region of interest" description="Disordered" evidence="17">
    <location>
        <begin position="1"/>
        <end position="97"/>
    </location>
</feature>
<comment type="catalytic activity">
    <reaction evidence="15">
        <text>tRNA(Met) + L-methionine + ATP = L-methionyl-tRNA(Met) + AMP + diphosphate</text>
        <dbReference type="Rhea" id="RHEA:13481"/>
        <dbReference type="Rhea" id="RHEA-COMP:9667"/>
        <dbReference type="Rhea" id="RHEA-COMP:9698"/>
        <dbReference type="ChEBI" id="CHEBI:30616"/>
        <dbReference type="ChEBI" id="CHEBI:33019"/>
        <dbReference type="ChEBI" id="CHEBI:57844"/>
        <dbReference type="ChEBI" id="CHEBI:78442"/>
        <dbReference type="ChEBI" id="CHEBI:78530"/>
        <dbReference type="ChEBI" id="CHEBI:456215"/>
        <dbReference type="EC" id="6.1.1.10"/>
    </reaction>
</comment>
<dbReference type="SUPFAM" id="SSF50249">
    <property type="entry name" value="Nucleic acid-binding proteins"/>
    <property type="match status" value="1"/>
</dbReference>
<comment type="subunit">
    <text evidence="3">Homodimer.</text>
</comment>
<dbReference type="GO" id="GO:0005737">
    <property type="term" value="C:cytoplasm"/>
    <property type="evidence" value="ECO:0007669"/>
    <property type="project" value="UniProtKB-SubCell"/>
</dbReference>
<keyword evidence="6" id="KW-0963">Cytoplasm</keyword>
<gene>
    <name evidence="19" type="primary">metG</name>
    <name evidence="19" type="ORF">KC729_02470</name>
</gene>